<dbReference type="AlphaFoldDB" id="A0A8S4QL36"/>
<dbReference type="Proteomes" id="UP000838756">
    <property type="component" value="Unassembled WGS sequence"/>
</dbReference>
<reference evidence="1" key="1">
    <citation type="submission" date="2022-03" db="EMBL/GenBank/DDBJ databases">
        <authorList>
            <person name="Lindestad O."/>
        </authorList>
    </citation>
    <scope>NUCLEOTIDE SEQUENCE</scope>
</reference>
<evidence type="ECO:0000313" key="2">
    <source>
        <dbReference type="Proteomes" id="UP000838756"/>
    </source>
</evidence>
<keyword evidence="2" id="KW-1185">Reference proteome</keyword>
<dbReference type="OrthoDB" id="407509at2759"/>
<sequence length="101" mass="11693">MERAMFGVYLDDQIRNQEIRRRTIITDIAQRLAKLKLEPMDVWILRCRNGDLAQLNAALVDPRRGVQLTSNESQGADGPKRHQTVVFRTTYKIPTNTYKCC</sequence>
<organism evidence="1 2">
    <name type="scientific">Pararge aegeria aegeria</name>
    <dbReference type="NCBI Taxonomy" id="348720"/>
    <lineage>
        <taxon>Eukaryota</taxon>
        <taxon>Metazoa</taxon>
        <taxon>Ecdysozoa</taxon>
        <taxon>Arthropoda</taxon>
        <taxon>Hexapoda</taxon>
        <taxon>Insecta</taxon>
        <taxon>Pterygota</taxon>
        <taxon>Neoptera</taxon>
        <taxon>Endopterygota</taxon>
        <taxon>Lepidoptera</taxon>
        <taxon>Glossata</taxon>
        <taxon>Ditrysia</taxon>
        <taxon>Papilionoidea</taxon>
        <taxon>Nymphalidae</taxon>
        <taxon>Satyrinae</taxon>
        <taxon>Satyrini</taxon>
        <taxon>Parargina</taxon>
        <taxon>Pararge</taxon>
    </lineage>
</organism>
<protein>
    <submittedName>
        <fullName evidence="1">Jg27937 protein</fullName>
    </submittedName>
</protein>
<accession>A0A8S4QL36</accession>
<evidence type="ECO:0000313" key="1">
    <source>
        <dbReference type="EMBL" id="CAH2209092.1"/>
    </source>
</evidence>
<name>A0A8S4QL36_9NEOP</name>
<comment type="caution">
    <text evidence="1">The sequence shown here is derived from an EMBL/GenBank/DDBJ whole genome shotgun (WGS) entry which is preliminary data.</text>
</comment>
<gene>
    <name evidence="1" type="primary">jg27937</name>
    <name evidence="1" type="ORF">PAEG_LOCUS1494</name>
</gene>
<proteinExistence type="predicted"/>
<dbReference type="EMBL" id="CAKXAJ010005263">
    <property type="protein sequence ID" value="CAH2209092.1"/>
    <property type="molecule type" value="Genomic_DNA"/>
</dbReference>